<sequence>MDPLMDQVEPSERAFASPVFYLDTDDADYFAFHDLDLDSSASQSVNGAGSAEVVDPFDEMMVDGDAPVSLSEQHFLQPSLIVSGRSTDVASPTSSNTTPVLTHDEDDIEDEDVDDRYMAEHFDFDSATTSHRRLRSHREGLAADRAGNGTGSGITIRSSDSDSSLSSVKRDTFSYPPSPKSLSSQHSTPFSVKSASSQVAAAAPSKLVHTSHRPQQTRHGLPLSVRDITPPHHSPGHTPSPTSHAANGVIDEQVYAKPQDWVPPPMMPDFDPLDWVRDDAPFKLSVSTDTLKSRVETQIKALLTFRPAPSQLYMHLPATTIAKPRQQLRKTFTSDPKTLELDAIVVCDHNRYKYINVCPGCMNRERKRASRKKLPSVDDTHWLESQDNRGIMFNCAELMEISDPSTPGTAADTFHSPSQDGTGDIKHVEIPMRIPCYCRHHSEKTGFRVYFVIKDHTGKVVARSFTEPIMITDDHKTTNANARRKTAAGAASTTQPASSANVSDNSSESPTNEYGFPELTNPRKRKMSPSLGRTQSASVLPTTAGPQQLHSLQQSQPQRGLPNSIPSRPRQQSATSIYTGSQPEPSYRAYDESNFNTRSHSVESFGFPAYSSSNPLQVHQQLQSQQTQQSTGLSPLSHASPVLSNASTPESTVSGTLSRRASKFSTTSASAVPPIQSPRERTSNAGLECPALQRLIPTEGPIRGGIEVTLLGTSFHQGLTVMFGDQPAVKTHIWNESTIVAILPPAATPGPVVVRLRSISEISSDNLKLFTYIDDTDRQLMELALQVIGLKMTGRLEDARQIAMRIVSQTGSGGDNGSGGQSNIMAATTASGSNGLEKTLLKCLDLVDYNESPHKVQWQLHNSAGQTMLHLAAVLGFQRLVAALLARGASYRLKDHSGYTPLHFAAMRGHREIVLRLLNSGADPLARSVLGHTVIDLSCKDEISALLTSFITEPMEYGVNPRLYSESRVSSRQNSYSRQNSEFPDWPSSSGPSSPAGSISDELEYADSMDDDDTPPDIGRSRVDEDQDDAPLSMEGLRRARVAMNITSADAKKTEKKSRPWSRKKLFGRSSQKSASDVLDTNGASKQKQLQLRLAEYLASLHEQTLNRMHPNWHAANHFMHDAFTSFSSFKPALANIANQQSRRANEIMQSAFENSWFGDYFSSTGASGSKNDNSAPPSYDEIYPEANAASSFAHPSASSGAKESGVRAATSQDEESKLREQEILLKFWQNKKKKQMRNDLMLFAFWLPVLCVILAWGAMSFFGIQVLDYVPIPQKLVEFIADRQKFAVASAGQVLQPGVDTVGAQNRIVPVA</sequence>
<accession>A0ACC3TUU4</accession>
<keyword evidence="2" id="KW-1185">Reference proteome</keyword>
<dbReference type="EMBL" id="MU970044">
    <property type="protein sequence ID" value="KAK9324954.1"/>
    <property type="molecule type" value="Genomic_DNA"/>
</dbReference>
<dbReference type="Proteomes" id="UP001489719">
    <property type="component" value="Unassembled WGS sequence"/>
</dbReference>
<evidence type="ECO:0000313" key="2">
    <source>
        <dbReference type="Proteomes" id="UP001489719"/>
    </source>
</evidence>
<reference evidence="2" key="1">
    <citation type="journal article" date="2024" name="Front. Bioeng. Biotechnol.">
        <title>Genome-scale model development and genomic sequencing of the oleaginous clade Lipomyces.</title>
        <authorList>
            <person name="Czajka J.J."/>
            <person name="Han Y."/>
            <person name="Kim J."/>
            <person name="Mondo S.J."/>
            <person name="Hofstad B.A."/>
            <person name="Robles A."/>
            <person name="Haridas S."/>
            <person name="Riley R."/>
            <person name="LaButti K."/>
            <person name="Pangilinan J."/>
            <person name="Andreopoulos W."/>
            <person name="Lipzen A."/>
            <person name="Yan J."/>
            <person name="Wang M."/>
            <person name="Ng V."/>
            <person name="Grigoriev I.V."/>
            <person name="Spatafora J.W."/>
            <person name="Magnuson J.K."/>
            <person name="Baker S.E."/>
            <person name="Pomraning K.R."/>
        </authorList>
    </citation>
    <scope>NUCLEOTIDE SEQUENCE [LARGE SCALE GENOMIC DNA]</scope>
    <source>
        <strain evidence="2">CBS 10300</strain>
    </source>
</reference>
<name>A0ACC3TUU4_9ASCO</name>
<organism evidence="1 2">
    <name type="scientific">Lipomyces orientalis</name>
    <dbReference type="NCBI Taxonomy" id="1233043"/>
    <lineage>
        <taxon>Eukaryota</taxon>
        <taxon>Fungi</taxon>
        <taxon>Dikarya</taxon>
        <taxon>Ascomycota</taxon>
        <taxon>Saccharomycotina</taxon>
        <taxon>Lipomycetes</taxon>
        <taxon>Lipomycetales</taxon>
        <taxon>Lipomycetaceae</taxon>
        <taxon>Lipomyces</taxon>
    </lineage>
</organism>
<proteinExistence type="predicted"/>
<protein>
    <submittedName>
        <fullName evidence="1">Uncharacterized protein</fullName>
    </submittedName>
</protein>
<comment type="caution">
    <text evidence="1">The sequence shown here is derived from an EMBL/GenBank/DDBJ whole genome shotgun (WGS) entry which is preliminary data.</text>
</comment>
<evidence type="ECO:0000313" key="1">
    <source>
        <dbReference type="EMBL" id="KAK9324954.1"/>
    </source>
</evidence>
<gene>
    <name evidence="1" type="ORF">V1517DRAFT_315564</name>
</gene>